<evidence type="ECO:0000313" key="2">
    <source>
        <dbReference type="EMBL" id="KAF5324386.1"/>
    </source>
</evidence>
<gene>
    <name evidence="2" type="ORF">D9619_011374</name>
</gene>
<feature type="region of interest" description="Disordered" evidence="1">
    <location>
        <begin position="87"/>
        <end position="157"/>
    </location>
</feature>
<protein>
    <submittedName>
        <fullName evidence="2">Uncharacterized protein</fullName>
    </submittedName>
</protein>
<dbReference type="EMBL" id="JAACJJ010000016">
    <property type="protein sequence ID" value="KAF5324386.1"/>
    <property type="molecule type" value="Genomic_DNA"/>
</dbReference>
<proteinExistence type="predicted"/>
<name>A0A8H5F5H3_9AGAR</name>
<evidence type="ECO:0000256" key="1">
    <source>
        <dbReference type="SAM" id="MobiDB-lite"/>
    </source>
</evidence>
<organism evidence="2 3">
    <name type="scientific">Psilocybe cf. subviscida</name>
    <dbReference type="NCBI Taxonomy" id="2480587"/>
    <lineage>
        <taxon>Eukaryota</taxon>
        <taxon>Fungi</taxon>
        <taxon>Dikarya</taxon>
        <taxon>Basidiomycota</taxon>
        <taxon>Agaricomycotina</taxon>
        <taxon>Agaricomycetes</taxon>
        <taxon>Agaricomycetidae</taxon>
        <taxon>Agaricales</taxon>
        <taxon>Agaricineae</taxon>
        <taxon>Strophariaceae</taxon>
        <taxon>Psilocybe</taxon>
    </lineage>
</organism>
<evidence type="ECO:0000313" key="3">
    <source>
        <dbReference type="Proteomes" id="UP000567179"/>
    </source>
</evidence>
<reference evidence="2 3" key="1">
    <citation type="journal article" date="2020" name="ISME J.">
        <title>Uncovering the hidden diversity of litter-decomposition mechanisms in mushroom-forming fungi.</title>
        <authorList>
            <person name="Floudas D."/>
            <person name="Bentzer J."/>
            <person name="Ahren D."/>
            <person name="Johansson T."/>
            <person name="Persson P."/>
            <person name="Tunlid A."/>
        </authorList>
    </citation>
    <scope>NUCLEOTIDE SEQUENCE [LARGE SCALE GENOMIC DNA]</scope>
    <source>
        <strain evidence="2 3">CBS 101986</strain>
    </source>
</reference>
<keyword evidence="3" id="KW-1185">Reference proteome</keyword>
<comment type="caution">
    <text evidence="2">The sequence shown here is derived from an EMBL/GenBank/DDBJ whole genome shotgun (WGS) entry which is preliminary data.</text>
</comment>
<sequence length="249" mass="27494">MVEMLCLLDVSSVSPSPGNYMAGTTLLAALRLIAQKEMSARGTVSDVYLHPTALVRALTMPLPCSTWTIHNHETVLRRLACEHGTIRPGHGSPAGPTVPSYILVPSRNNPNHPSRPPPLRPSRPSFALAPTPQGTSPSHFPPRQRHPPVRLTPPTEAHLVDSHIRRTWTSCSTSRTDLYDHYAWELKKVRPPSCTACLPPRRGGRNVVSLMMPAVTTRPRTRYSSPRPLTTIIDFRSVTLVPRPGLELD</sequence>
<accession>A0A8H5F5H3</accession>
<dbReference type="AlphaFoldDB" id="A0A8H5F5H3"/>
<dbReference type="Proteomes" id="UP000567179">
    <property type="component" value="Unassembled WGS sequence"/>
</dbReference>